<dbReference type="Pfam" id="PF04390">
    <property type="entry name" value="LptE"/>
    <property type="match status" value="1"/>
</dbReference>
<reference evidence="1" key="1">
    <citation type="submission" date="2018-05" db="EMBL/GenBank/DDBJ databases">
        <authorList>
            <person name="Lanie J.A."/>
            <person name="Ng W.-L."/>
            <person name="Kazmierczak K.M."/>
            <person name="Andrzejewski T.M."/>
            <person name="Davidsen T.M."/>
            <person name="Wayne K.J."/>
            <person name="Tettelin H."/>
            <person name="Glass J.I."/>
            <person name="Rusch D."/>
            <person name="Podicherti R."/>
            <person name="Tsui H.-C.T."/>
            <person name="Winkler M.E."/>
        </authorList>
    </citation>
    <scope>NUCLEOTIDE SEQUENCE</scope>
</reference>
<dbReference type="EMBL" id="UINC01000487">
    <property type="protein sequence ID" value="SUZ56196.1"/>
    <property type="molecule type" value="Genomic_DNA"/>
</dbReference>
<name>A0A381NNL6_9ZZZZ</name>
<sequence length="124" mass="14380">MSVLFTEKLKDYFQRNTSLLLVKEDGDLEIEGTIEDFSLSPVAPTAEGGRDSQYFSGLTRLTLRVNASYLNNQDDQFNYENKTFSFYKDFNQNTEELSSNEQEFVEEIFDQIILDIFNSSVANW</sequence>
<dbReference type="GO" id="GO:0019867">
    <property type="term" value="C:outer membrane"/>
    <property type="evidence" value="ECO:0007669"/>
    <property type="project" value="InterPro"/>
</dbReference>
<evidence type="ECO:0000313" key="1">
    <source>
        <dbReference type="EMBL" id="SUZ56196.1"/>
    </source>
</evidence>
<protein>
    <submittedName>
        <fullName evidence="1">Uncharacterized protein</fullName>
    </submittedName>
</protein>
<accession>A0A381NNL6</accession>
<gene>
    <name evidence="1" type="ORF">METZ01_LOCUS9050</name>
</gene>
<dbReference type="InterPro" id="IPR007485">
    <property type="entry name" value="LPS_assembly_LptE"/>
</dbReference>
<dbReference type="AlphaFoldDB" id="A0A381NNL6"/>
<proteinExistence type="predicted"/>
<organism evidence="1">
    <name type="scientific">marine metagenome</name>
    <dbReference type="NCBI Taxonomy" id="408172"/>
    <lineage>
        <taxon>unclassified sequences</taxon>
        <taxon>metagenomes</taxon>
        <taxon>ecological metagenomes</taxon>
    </lineage>
</organism>
<dbReference type="GO" id="GO:0043165">
    <property type="term" value="P:Gram-negative-bacterium-type cell outer membrane assembly"/>
    <property type="evidence" value="ECO:0007669"/>
    <property type="project" value="InterPro"/>
</dbReference>